<dbReference type="CDD" id="cd01948">
    <property type="entry name" value="EAL"/>
    <property type="match status" value="1"/>
</dbReference>
<dbReference type="Pfam" id="PF00990">
    <property type="entry name" value="GGDEF"/>
    <property type="match status" value="1"/>
</dbReference>
<dbReference type="PANTHER" id="PTHR44757">
    <property type="entry name" value="DIGUANYLATE CYCLASE DGCP"/>
    <property type="match status" value="1"/>
</dbReference>
<dbReference type="PROSITE" id="PS50883">
    <property type="entry name" value="EAL"/>
    <property type="match status" value="1"/>
</dbReference>
<dbReference type="Pfam" id="PF00563">
    <property type="entry name" value="EAL"/>
    <property type="match status" value="1"/>
</dbReference>
<dbReference type="PANTHER" id="PTHR44757:SF2">
    <property type="entry name" value="BIOFILM ARCHITECTURE MAINTENANCE PROTEIN MBAA"/>
    <property type="match status" value="1"/>
</dbReference>
<dbReference type="InterPro" id="IPR000160">
    <property type="entry name" value="GGDEF_dom"/>
</dbReference>
<dbReference type="InterPro" id="IPR029787">
    <property type="entry name" value="Nucleotide_cyclase"/>
</dbReference>
<gene>
    <name evidence="3" type="ORF">DIR46_01835</name>
</gene>
<dbReference type="Gene3D" id="3.20.20.450">
    <property type="entry name" value="EAL domain"/>
    <property type="match status" value="1"/>
</dbReference>
<evidence type="ECO:0000313" key="4">
    <source>
        <dbReference type="Proteomes" id="UP000245820"/>
    </source>
</evidence>
<dbReference type="Proteomes" id="UP000245820">
    <property type="component" value="Chromosome"/>
</dbReference>
<feature type="domain" description="EAL" evidence="1">
    <location>
        <begin position="328"/>
        <end position="587"/>
    </location>
</feature>
<evidence type="ECO:0000259" key="1">
    <source>
        <dbReference type="PROSITE" id="PS50883"/>
    </source>
</evidence>
<organism evidence="3 4">
    <name type="scientific">Massilia oculi</name>
    <dbReference type="NCBI Taxonomy" id="945844"/>
    <lineage>
        <taxon>Bacteria</taxon>
        <taxon>Pseudomonadati</taxon>
        <taxon>Pseudomonadota</taxon>
        <taxon>Betaproteobacteria</taxon>
        <taxon>Burkholderiales</taxon>
        <taxon>Oxalobacteraceae</taxon>
        <taxon>Telluria group</taxon>
        <taxon>Massilia</taxon>
    </lineage>
</organism>
<dbReference type="SMART" id="SM00052">
    <property type="entry name" value="EAL"/>
    <property type="match status" value="1"/>
</dbReference>
<keyword evidence="4" id="KW-1185">Reference proteome</keyword>
<dbReference type="NCBIfam" id="TIGR00254">
    <property type="entry name" value="GGDEF"/>
    <property type="match status" value="1"/>
</dbReference>
<dbReference type="Gene3D" id="3.30.70.270">
    <property type="match status" value="1"/>
</dbReference>
<dbReference type="PROSITE" id="PS50887">
    <property type="entry name" value="GGDEF"/>
    <property type="match status" value="1"/>
</dbReference>
<reference evidence="3 4" key="1">
    <citation type="submission" date="2018-05" db="EMBL/GenBank/DDBJ databases">
        <title>Complete genome sequence of Massilia oculi sp. nov. CCUG 43427T (=DSM 26321T), the type strain of M. oculi, and comparison with genome sequences of other Massilia strains.</title>
        <authorList>
            <person name="Zhu B."/>
        </authorList>
    </citation>
    <scope>NUCLEOTIDE SEQUENCE [LARGE SCALE GENOMIC DNA]</scope>
    <source>
        <strain evidence="3 4">CCUG 43427</strain>
    </source>
</reference>
<dbReference type="OrthoDB" id="9813903at2"/>
<dbReference type="SUPFAM" id="SSF141868">
    <property type="entry name" value="EAL domain-like"/>
    <property type="match status" value="1"/>
</dbReference>
<accession>A0A2S2DDA0</accession>
<evidence type="ECO:0000259" key="2">
    <source>
        <dbReference type="PROSITE" id="PS50887"/>
    </source>
</evidence>
<dbReference type="SUPFAM" id="SSF55073">
    <property type="entry name" value="Nucleotide cyclase"/>
    <property type="match status" value="1"/>
</dbReference>
<dbReference type="InterPro" id="IPR043128">
    <property type="entry name" value="Rev_trsase/Diguanyl_cyclase"/>
</dbReference>
<dbReference type="InterPro" id="IPR035919">
    <property type="entry name" value="EAL_sf"/>
</dbReference>
<name>A0A2S2DDA0_9BURK</name>
<dbReference type="CDD" id="cd01949">
    <property type="entry name" value="GGDEF"/>
    <property type="match status" value="1"/>
</dbReference>
<dbReference type="SMART" id="SM00267">
    <property type="entry name" value="GGDEF"/>
    <property type="match status" value="1"/>
</dbReference>
<dbReference type="EMBL" id="CP029343">
    <property type="protein sequence ID" value="AWL03317.1"/>
    <property type="molecule type" value="Genomic_DNA"/>
</dbReference>
<dbReference type="RefSeq" id="WP_109343721.1">
    <property type="nucleotide sequence ID" value="NZ_CP029343.1"/>
</dbReference>
<sequence length="590" mass="64283">MQHEPVDAYETLVQFLYRAPIGLAQTTLDGTVEMLNPMASNLLMPLATDAGLDNLFGVLAPVAPQLPAMVEAFIEPSGMICEGLRLPVGVHHPASGSLQVLSLNLTKLDPERLMATVADATFEVQREQEMLSRRLRNAARTDSLTRMPNRAAVREELQRLLARPQDGNGFAVLTLNCDRFRQLNDSLGQAGGDQLLMHMADRLRGALRPPTNLIEPVTRSGQLAARVGADEFVVVLDGLRTRHDAERVALRLLEALAHPYVIGGHEIVCSASLGLAWGPDAVAHDEHDEHDADSLLRDAGIAMVEAKRAGGNRHAVFEASMRERAARRADIEADLRQALAEEQLFVVYQPVVRLLPDGGVDRAAGVEALVRWRHPQRGIVPPIEFIQVAEECGLIGALGDFVLARACSDFMDWQARLGDAAPRLMAVNLSRAQLGQAGWIASVAAVLRATGMPPACLQLEVTESLAAQDQDTQVRLHELKALGVKLALDDFGTGYSSLSSLHLLPVDTVKIDRSFVCQADTSFHHRVLIEATVKVAQSLGMTTVAEGIETRSQLDVVREQRCDKVQGYYFSRPLPASELLDWLALETATA</sequence>
<protein>
    <submittedName>
        <fullName evidence="3">GGDEF-domain containing protein</fullName>
    </submittedName>
</protein>
<feature type="domain" description="GGDEF" evidence="2">
    <location>
        <begin position="168"/>
        <end position="319"/>
    </location>
</feature>
<dbReference type="KEGG" id="mtim:DIR46_01835"/>
<dbReference type="AlphaFoldDB" id="A0A2S2DDA0"/>
<evidence type="ECO:0000313" key="3">
    <source>
        <dbReference type="EMBL" id="AWL03317.1"/>
    </source>
</evidence>
<proteinExistence type="predicted"/>
<dbReference type="InterPro" id="IPR052155">
    <property type="entry name" value="Biofilm_reg_signaling"/>
</dbReference>
<dbReference type="InterPro" id="IPR001633">
    <property type="entry name" value="EAL_dom"/>
</dbReference>